<evidence type="ECO:0000313" key="1">
    <source>
        <dbReference type="EMBL" id="BCU03336.1"/>
    </source>
</evidence>
<accession>A0A811BQN1</accession>
<dbReference type="Proteomes" id="UP001253637">
    <property type="component" value="Segment"/>
</dbReference>
<reference evidence="1" key="1">
    <citation type="submission" date="2021-04" db="EMBL/GenBank/DDBJ databases">
        <title>Draft Genome Sequence of Pandoravirus japonicus, Isolated from the Sabaishi River of Niigata, Japan.</title>
        <authorList>
            <person name="Hosokawa N."/>
            <person name="Takahashi H."/>
            <person name="Aoki K."/>
            <person name="Takemura M."/>
        </authorList>
    </citation>
    <scope>NUCLEOTIDE SEQUENCE</scope>
</reference>
<protein>
    <submittedName>
        <fullName evidence="1">Uncharacterized protein</fullName>
    </submittedName>
</protein>
<proteinExistence type="predicted"/>
<dbReference type="EMBL" id="LC625835">
    <property type="protein sequence ID" value="BCU03336.1"/>
    <property type="molecule type" value="Genomic_DNA"/>
</dbReference>
<organism evidence="1 2">
    <name type="scientific">Pandoravirus japonicus</name>
    <dbReference type="NCBI Taxonomy" id="2823154"/>
    <lineage>
        <taxon>Viruses</taxon>
        <taxon>Pandoravirus</taxon>
    </lineage>
</organism>
<evidence type="ECO:0000313" key="2">
    <source>
        <dbReference type="Proteomes" id="UP001253637"/>
    </source>
</evidence>
<name>A0A811BQN1_9VIRU</name>
<sequence length="77" mass="8879">MASKSLLSLCRSRLILLSGCARHEKGKGRKPHRHQNQNTRFTGVFLIKKKGKKRSKIPVRVGVWFAQKRGLRSRPRT</sequence>